<dbReference type="SUPFAM" id="SSF54909">
    <property type="entry name" value="Dimeric alpha+beta barrel"/>
    <property type="match status" value="1"/>
</dbReference>
<evidence type="ECO:0000259" key="2">
    <source>
        <dbReference type="Pfam" id="PF01037"/>
    </source>
</evidence>
<reference evidence="3" key="1">
    <citation type="journal article" date="2020" name="mSystems">
        <title>Genome- and Community-Level Interaction Insights into Carbon Utilization and Element Cycling Functions of Hydrothermarchaeota in Hydrothermal Sediment.</title>
        <authorList>
            <person name="Zhou Z."/>
            <person name="Liu Y."/>
            <person name="Xu W."/>
            <person name="Pan J."/>
            <person name="Luo Z.H."/>
            <person name="Li M."/>
        </authorList>
    </citation>
    <scope>NUCLEOTIDE SEQUENCE [LARGE SCALE GENOMIC DNA]</scope>
    <source>
        <strain evidence="3">SpSt-1233</strain>
    </source>
</reference>
<feature type="compositionally biased region" description="Basic and acidic residues" evidence="1">
    <location>
        <begin position="1"/>
        <end position="11"/>
    </location>
</feature>
<feature type="region of interest" description="Disordered" evidence="1">
    <location>
        <begin position="1"/>
        <end position="44"/>
    </location>
</feature>
<gene>
    <name evidence="3" type="ORF">ENO08_02855</name>
</gene>
<dbReference type="InterPro" id="IPR019887">
    <property type="entry name" value="Tscrpt_reg_AsnC/Lrp_C"/>
</dbReference>
<dbReference type="Gene3D" id="3.30.70.920">
    <property type="match status" value="1"/>
</dbReference>
<dbReference type="EMBL" id="DSEC01000203">
    <property type="protein sequence ID" value="HER43378.1"/>
    <property type="molecule type" value="Genomic_DNA"/>
</dbReference>
<evidence type="ECO:0000256" key="1">
    <source>
        <dbReference type="SAM" id="MobiDB-lite"/>
    </source>
</evidence>
<accession>A0A7V2AU88</accession>
<dbReference type="AlphaFoldDB" id="A0A7V2AU88"/>
<feature type="domain" description="Transcription regulator AsnC/Lrp ligand binding" evidence="2">
    <location>
        <begin position="112"/>
        <end position="178"/>
    </location>
</feature>
<dbReference type="Pfam" id="PF01037">
    <property type="entry name" value="AsnC_trans_reg"/>
    <property type="match status" value="1"/>
</dbReference>
<proteinExistence type="predicted"/>
<comment type="caution">
    <text evidence="3">The sequence shown here is derived from an EMBL/GenBank/DDBJ whole genome shotgun (WGS) entry which is preliminary data.</text>
</comment>
<organism evidence="3">
    <name type="scientific">Eiseniibacteriota bacterium</name>
    <dbReference type="NCBI Taxonomy" id="2212470"/>
    <lineage>
        <taxon>Bacteria</taxon>
        <taxon>Candidatus Eiseniibacteriota</taxon>
    </lineage>
</organism>
<name>A0A7V2AU88_UNCEI</name>
<dbReference type="InterPro" id="IPR011008">
    <property type="entry name" value="Dimeric_a/b-barrel"/>
</dbReference>
<sequence length="185" mass="19810">MGRPLGDEARLGDPGPVSPPGQAGDAEERKERDDEDPFTHPMPPHGCYAVMILMRRDHSDIIRPRAQAKKGLNGGRGAAAGIVPGSASAALRARFGRATRAKEVIMRATAYVLISLAAGVARDVYNTLNKMGPVQKVDAVSGPYDMIAVVDGSTFNEIARFVLDEIQKIPGVQDTITCNVIFLEN</sequence>
<dbReference type="Proteomes" id="UP000886069">
    <property type="component" value="Unassembled WGS sequence"/>
</dbReference>
<protein>
    <submittedName>
        <fullName evidence="3">Lrp/AsnC family transcriptional regulator</fullName>
    </submittedName>
</protein>
<evidence type="ECO:0000313" key="3">
    <source>
        <dbReference type="EMBL" id="HER43378.1"/>
    </source>
</evidence>